<evidence type="ECO:0000256" key="4">
    <source>
        <dbReference type="RuleBase" id="RU311113"/>
    </source>
</evidence>
<keyword evidence="2 4" id="KW-0132">Cell division</keyword>
<dbReference type="EMBL" id="JBCAWK010000014">
    <property type="protein sequence ID" value="KAK8844171.1"/>
    <property type="molecule type" value="Genomic_DNA"/>
</dbReference>
<evidence type="ECO:0000313" key="6">
    <source>
        <dbReference type="Proteomes" id="UP001388673"/>
    </source>
</evidence>
<comment type="function">
    <text evidence="4">Binds to the catalytic subunit of the cyclin dependent kinases and is essential for their biological function.</text>
</comment>
<keyword evidence="6" id="KW-1185">Reference proteome</keyword>
<dbReference type="SMART" id="SM01084">
    <property type="entry name" value="CKS"/>
    <property type="match status" value="1"/>
</dbReference>
<dbReference type="PRINTS" id="PR00296">
    <property type="entry name" value="CYCLINKINASE"/>
</dbReference>
<dbReference type="GeneID" id="92184223"/>
<dbReference type="Pfam" id="PF01111">
    <property type="entry name" value="CKS"/>
    <property type="match status" value="1"/>
</dbReference>
<dbReference type="RefSeq" id="XP_066799735.1">
    <property type="nucleotide sequence ID" value="XM_066950043.1"/>
</dbReference>
<dbReference type="Proteomes" id="UP001388673">
    <property type="component" value="Unassembled WGS sequence"/>
</dbReference>
<dbReference type="InterPro" id="IPR036858">
    <property type="entry name" value="Cyclin-dep_kinase_reg-sub_sf"/>
</dbReference>
<gene>
    <name evidence="5" type="ORF">IAR55_006965</name>
</gene>
<dbReference type="Gene3D" id="3.30.170.10">
    <property type="entry name" value="Cyclin-dependent kinase, regulatory subunit"/>
    <property type="match status" value="1"/>
</dbReference>
<keyword evidence="3 4" id="KW-0131">Cell cycle</keyword>
<organism evidence="5 6">
    <name type="scientific">Kwoniella newhampshirensis</name>
    <dbReference type="NCBI Taxonomy" id="1651941"/>
    <lineage>
        <taxon>Eukaryota</taxon>
        <taxon>Fungi</taxon>
        <taxon>Dikarya</taxon>
        <taxon>Basidiomycota</taxon>
        <taxon>Agaricomycotina</taxon>
        <taxon>Tremellomycetes</taxon>
        <taxon>Tremellales</taxon>
        <taxon>Cryptococcaceae</taxon>
        <taxon>Kwoniella</taxon>
    </lineage>
</organism>
<name>A0AAW0YT45_9TREE</name>
<comment type="similarity">
    <text evidence="1 4">Belongs to the CKS family.</text>
</comment>
<sequence length="114" mass="13647">MSKYQQKAYTAEERKKAIDMYSEKIQYSPRYSNEDWEYRHVIIPKQLVRYVPPGVCPEDVWRGIGIRQSPGWEMYMRHDPHVLLFRRPKNYDQMHQPFSQAMGARTLNLAGVKK</sequence>
<dbReference type="FunFam" id="3.30.170.10:FF:000005">
    <property type="entry name" value="Cyclin-dependent kinases regulatory subunit"/>
    <property type="match status" value="1"/>
</dbReference>
<reference evidence="5 6" key="1">
    <citation type="journal article" date="2024" name="bioRxiv">
        <title>Comparative genomics of Cryptococcus and Kwoniella reveals pathogenesis evolution and contrasting karyotype dynamics via intercentromeric recombination or chromosome fusion.</title>
        <authorList>
            <person name="Coelho M.A."/>
            <person name="David-Palma M."/>
            <person name="Shea T."/>
            <person name="Bowers K."/>
            <person name="McGinley-Smith S."/>
            <person name="Mohammad A.W."/>
            <person name="Gnirke A."/>
            <person name="Yurkov A.M."/>
            <person name="Nowrousian M."/>
            <person name="Sun S."/>
            <person name="Cuomo C.A."/>
            <person name="Heitman J."/>
        </authorList>
    </citation>
    <scope>NUCLEOTIDE SEQUENCE [LARGE SCALE GENOMIC DNA]</scope>
    <source>
        <strain evidence="5 6">CBS 13917</strain>
    </source>
</reference>
<dbReference type="PANTHER" id="PTHR23415">
    <property type="entry name" value="CYCLIN-DEPENDENT KINASES REGULATORY SUBUNIT/60S RIBOSOME SUBUNIT BIOGENESIS PROTEIN NIP7"/>
    <property type="match status" value="1"/>
</dbReference>
<evidence type="ECO:0000256" key="1">
    <source>
        <dbReference type="ARBA" id="ARBA00007782"/>
    </source>
</evidence>
<dbReference type="GO" id="GO:0051301">
    <property type="term" value="P:cell division"/>
    <property type="evidence" value="ECO:0007669"/>
    <property type="project" value="UniProtKB-UniRule"/>
</dbReference>
<dbReference type="KEGG" id="kne:92184223"/>
<dbReference type="InterPro" id="IPR000789">
    <property type="entry name" value="Cyclin-dep_kinase_reg-sub"/>
</dbReference>
<comment type="caution">
    <text evidence="5">The sequence shown here is derived from an EMBL/GenBank/DDBJ whole genome shotgun (WGS) entry which is preliminary data.</text>
</comment>
<evidence type="ECO:0000256" key="3">
    <source>
        <dbReference type="ARBA" id="ARBA00023306"/>
    </source>
</evidence>
<proteinExistence type="inferred from homology"/>
<dbReference type="GO" id="GO:0016538">
    <property type="term" value="F:cyclin-dependent protein serine/threonine kinase regulator activity"/>
    <property type="evidence" value="ECO:0007669"/>
    <property type="project" value="InterPro"/>
</dbReference>
<accession>A0AAW0YT45</accession>
<evidence type="ECO:0000256" key="2">
    <source>
        <dbReference type="ARBA" id="ARBA00022618"/>
    </source>
</evidence>
<protein>
    <recommendedName>
        <fullName evidence="4">Cyclin-dependent kinases regulatory subunit</fullName>
    </recommendedName>
</protein>
<dbReference type="AlphaFoldDB" id="A0AAW0YT45"/>
<dbReference type="SUPFAM" id="SSF55637">
    <property type="entry name" value="Cell cycle regulatory proteins"/>
    <property type="match status" value="1"/>
</dbReference>
<evidence type="ECO:0000313" key="5">
    <source>
        <dbReference type="EMBL" id="KAK8844171.1"/>
    </source>
</evidence>